<evidence type="ECO:0000313" key="2">
    <source>
        <dbReference type="Proteomes" id="UP001305779"/>
    </source>
</evidence>
<sequence>MGILNLDEDAEDLKFFTEGRDEFLGHAMSQLEVKARSHRDRYNSRLISGETLRRRLSRLCSFYVHFTGEKMGRNTKSLNECFDDLVSRLADSGLVQTKAFSRPLLTLNDDIYLIEQDTMAHLNRPMKDFCMMNLMRLGVCIGVQCGIRPCSLWMSPESTDKKECETVRWKDIKIWQRRGNGSITQITFRRLKGRTNATSLHGRGSLSLYFRTPSDQNLLPVSVPERLIAELLARNLLKEHNTVESVTKHRHFLTVKDEALHLPVFHDIENYE</sequence>
<dbReference type="EMBL" id="JAXOVC010000005">
    <property type="protein sequence ID" value="KAK4501294.1"/>
    <property type="molecule type" value="Genomic_DNA"/>
</dbReference>
<name>A0ABR0EIH7_ZASCE</name>
<evidence type="ECO:0000313" key="1">
    <source>
        <dbReference type="EMBL" id="KAK4501294.1"/>
    </source>
</evidence>
<protein>
    <submittedName>
        <fullName evidence="1">Uncharacterized protein</fullName>
    </submittedName>
</protein>
<proteinExistence type="predicted"/>
<accession>A0ABR0EIH7</accession>
<gene>
    <name evidence="1" type="ORF">PRZ48_007101</name>
</gene>
<keyword evidence="2" id="KW-1185">Reference proteome</keyword>
<dbReference type="Proteomes" id="UP001305779">
    <property type="component" value="Unassembled WGS sequence"/>
</dbReference>
<reference evidence="1 2" key="1">
    <citation type="journal article" date="2023" name="G3 (Bethesda)">
        <title>A chromosome-level genome assembly of Zasmidium syzygii isolated from banana leaves.</title>
        <authorList>
            <person name="van Westerhoven A.C."/>
            <person name="Mehrabi R."/>
            <person name="Talebi R."/>
            <person name="Steentjes M.B.F."/>
            <person name="Corcolon B."/>
            <person name="Chong P.A."/>
            <person name="Kema G.H.J."/>
            <person name="Seidl M.F."/>
        </authorList>
    </citation>
    <scope>NUCLEOTIDE SEQUENCE [LARGE SCALE GENOMIC DNA]</scope>
    <source>
        <strain evidence="1 2">P124</strain>
    </source>
</reference>
<comment type="caution">
    <text evidence="1">The sequence shown here is derived from an EMBL/GenBank/DDBJ whole genome shotgun (WGS) entry which is preliminary data.</text>
</comment>
<organism evidence="1 2">
    <name type="scientific">Zasmidium cellare</name>
    <name type="common">Wine cellar mold</name>
    <name type="synonym">Racodium cellare</name>
    <dbReference type="NCBI Taxonomy" id="395010"/>
    <lineage>
        <taxon>Eukaryota</taxon>
        <taxon>Fungi</taxon>
        <taxon>Dikarya</taxon>
        <taxon>Ascomycota</taxon>
        <taxon>Pezizomycotina</taxon>
        <taxon>Dothideomycetes</taxon>
        <taxon>Dothideomycetidae</taxon>
        <taxon>Mycosphaerellales</taxon>
        <taxon>Mycosphaerellaceae</taxon>
        <taxon>Zasmidium</taxon>
    </lineage>
</organism>